<accession>A0ABT3KMH8</accession>
<keyword evidence="2" id="KW-0285">Flavoprotein</keyword>
<organism evidence="7 8">
    <name type="scientific">Marinomonas rhodophyticola</name>
    <dbReference type="NCBI Taxonomy" id="2992803"/>
    <lineage>
        <taxon>Bacteria</taxon>
        <taxon>Pseudomonadati</taxon>
        <taxon>Pseudomonadota</taxon>
        <taxon>Gammaproteobacteria</taxon>
        <taxon>Oceanospirillales</taxon>
        <taxon>Oceanospirillaceae</taxon>
        <taxon>Marinomonas</taxon>
    </lineage>
</organism>
<keyword evidence="3" id="KW-0288">FMN</keyword>
<dbReference type="SUPFAM" id="SSF51395">
    <property type="entry name" value="FMN-linked oxidoreductases"/>
    <property type="match status" value="1"/>
</dbReference>
<dbReference type="InterPro" id="IPR000262">
    <property type="entry name" value="FMN-dep_DH"/>
</dbReference>
<dbReference type="PROSITE" id="PS51349">
    <property type="entry name" value="FMN_HYDROXY_ACID_DH_2"/>
    <property type="match status" value="1"/>
</dbReference>
<dbReference type="Gene3D" id="3.20.20.70">
    <property type="entry name" value="Aldolase class I"/>
    <property type="match status" value="1"/>
</dbReference>
<dbReference type="InterPro" id="IPR012133">
    <property type="entry name" value="Alpha-hydoxy_acid_DH_FMN"/>
</dbReference>
<comment type="caution">
    <text evidence="7">The sequence shown here is derived from an EMBL/GenBank/DDBJ whole genome shotgun (WGS) entry which is preliminary data.</text>
</comment>
<evidence type="ECO:0000313" key="7">
    <source>
        <dbReference type="EMBL" id="MCW4631773.1"/>
    </source>
</evidence>
<dbReference type="PIRSF" id="PIRSF000138">
    <property type="entry name" value="Al-hdrx_acd_dh"/>
    <property type="match status" value="1"/>
</dbReference>
<dbReference type="EMBL" id="JAPEUL010000012">
    <property type="protein sequence ID" value="MCW4631773.1"/>
    <property type="molecule type" value="Genomic_DNA"/>
</dbReference>
<proteinExistence type="inferred from homology"/>
<gene>
    <name evidence="7" type="ORF">ONZ52_23985</name>
</gene>
<comment type="similarity">
    <text evidence="5">Belongs to the FMN-dependent alpha-hydroxy acid dehydrogenase family.</text>
</comment>
<evidence type="ECO:0000256" key="2">
    <source>
        <dbReference type="ARBA" id="ARBA00022630"/>
    </source>
</evidence>
<dbReference type="PANTHER" id="PTHR10578">
    <property type="entry name" value="S -2-HYDROXY-ACID OXIDASE-RELATED"/>
    <property type="match status" value="1"/>
</dbReference>
<evidence type="ECO:0000256" key="5">
    <source>
        <dbReference type="ARBA" id="ARBA00024042"/>
    </source>
</evidence>
<sequence length="373" mass="40197">MTTSITPIDALCVADYQRLAKDVLPHDIYEYIFGGGGDEITLKHNRTALDAIQLWPRVLNDVTHGTTMTSILGEFWRSPIMLAPVAFQCMAHEEGEIATARAASALEIGMIVSTLASHTVESISEKLTSPKWFQLYWQLDRDFNVELVRRAEKSGYSALVVTVDSAIHGIRNRAQRANFVLPDGITAVNLINRPPLPSNAFTPDQSIIFQGMMSEAPTWKDIAWLIKQTSLPVLIKGILHPADAIKAKSIGAKGVVVSNHGGRTLDCVPSAIDVLPVIRQSVGGEFTVLMDGGVQRGTDVFKAVALGANAVLIGRPQVYALAVAGAAGVAHMLRILREELEVAMSLAGTATIEDIKVSPAYTNIVSSGCVTYL</sequence>
<name>A0ABT3KMH8_9GAMM</name>
<dbReference type="RefSeq" id="WP_265221076.1">
    <property type="nucleotide sequence ID" value="NZ_JAPEUL010000012.1"/>
</dbReference>
<dbReference type="Proteomes" id="UP001431181">
    <property type="component" value="Unassembled WGS sequence"/>
</dbReference>
<keyword evidence="8" id="KW-1185">Reference proteome</keyword>
<protein>
    <submittedName>
        <fullName evidence="7">Alpha-hydroxy-acid oxidizing protein</fullName>
    </submittedName>
</protein>
<evidence type="ECO:0000259" key="6">
    <source>
        <dbReference type="PROSITE" id="PS51349"/>
    </source>
</evidence>
<reference evidence="7" key="1">
    <citation type="submission" date="2022-11" db="EMBL/GenBank/DDBJ databases">
        <title>Marinomonas sp. nov., isolated from marine algae.</title>
        <authorList>
            <person name="Choi D.G."/>
            <person name="Kim J.M."/>
            <person name="Lee J.K."/>
            <person name="Baek J.H."/>
            <person name="Jeon C.O."/>
        </authorList>
    </citation>
    <scope>NUCLEOTIDE SEQUENCE</scope>
    <source>
        <strain evidence="7">KJ51-3</strain>
    </source>
</reference>
<dbReference type="InterPro" id="IPR013785">
    <property type="entry name" value="Aldolase_TIM"/>
</dbReference>
<evidence type="ECO:0000256" key="4">
    <source>
        <dbReference type="ARBA" id="ARBA00023002"/>
    </source>
</evidence>
<dbReference type="CDD" id="cd02809">
    <property type="entry name" value="alpha_hydroxyacid_oxid_FMN"/>
    <property type="match status" value="1"/>
</dbReference>
<keyword evidence="4" id="KW-0560">Oxidoreductase</keyword>
<dbReference type="PANTHER" id="PTHR10578:SF107">
    <property type="entry name" value="2-HYDROXYACID OXIDASE 1"/>
    <property type="match status" value="1"/>
</dbReference>
<comment type="cofactor">
    <cofactor evidence="1">
        <name>FMN</name>
        <dbReference type="ChEBI" id="CHEBI:58210"/>
    </cofactor>
</comment>
<evidence type="ECO:0000256" key="3">
    <source>
        <dbReference type="ARBA" id="ARBA00022643"/>
    </source>
</evidence>
<dbReference type="Pfam" id="PF01070">
    <property type="entry name" value="FMN_dh"/>
    <property type="match status" value="1"/>
</dbReference>
<dbReference type="InterPro" id="IPR037396">
    <property type="entry name" value="FMN_HAD"/>
</dbReference>
<feature type="domain" description="FMN hydroxy acid dehydrogenase" evidence="6">
    <location>
        <begin position="5"/>
        <end position="365"/>
    </location>
</feature>
<evidence type="ECO:0000313" key="8">
    <source>
        <dbReference type="Proteomes" id="UP001431181"/>
    </source>
</evidence>
<evidence type="ECO:0000256" key="1">
    <source>
        <dbReference type="ARBA" id="ARBA00001917"/>
    </source>
</evidence>